<protein>
    <submittedName>
        <fullName evidence="2">Uncharacterized protein</fullName>
    </submittedName>
</protein>
<keyword evidence="3" id="KW-1185">Reference proteome</keyword>
<dbReference type="Proteomes" id="UP000076154">
    <property type="component" value="Unassembled WGS sequence"/>
</dbReference>
<feature type="region of interest" description="Disordered" evidence="1">
    <location>
        <begin position="265"/>
        <end position="429"/>
    </location>
</feature>
<feature type="compositionally biased region" description="Pro residues" evidence="1">
    <location>
        <begin position="411"/>
        <end position="420"/>
    </location>
</feature>
<feature type="compositionally biased region" description="Low complexity" evidence="1">
    <location>
        <begin position="366"/>
        <end position="381"/>
    </location>
</feature>
<name>A0A369JKW3_HYPMA</name>
<reference evidence="2" key="1">
    <citation type="submission" date="2018-04" db="EMBL/GenBank/DDBJ databases">
        <title>Whole genome sequencing of Hypsizygus marmoreus.</title>
        <authorList>
            <person name="Choi I.-G."/>
            <person name="Min B."/>
            <person name="Kim J.-G."/>
            <person name="Kim S."/>
            <person name="Oh Y.-L."/>
            <person name="Kong W.-S."/>
            <person name="Park H."/>
            <person name="Jeong J."/>
            <person name="Song E.-S."/>
        </authorList>
    </citation>
    <scope>NUCLEOTIDE SEQUENCE [LARGE SCALE GENOMIC DNA]</scope>
    <source>
        <strain evidence="2">51987-8</strain>
    </source>
</reference>
<feature type="compositionally biased region" description="Low complexity" evidence="1">
    <location>
        <begin position="344"/>
        <end position="354"/>
    </location>
</feature>
<organism evidence="2 3">
    <name type="scientific">Hypsizygus marmoreus</name>
    <name type="common">White beech mushroom</name>
    <name type="synonym">Agaricus marmoreus</name>
    <dbReference type="NCBI Taxonomy" id="39966"/>
    <lineage>
        <taxon>Eukaryota</taxon>
        <taxon>Fungi</taxon>
        <taxon>Dikarya</taxon>
        <taxon>Basidiomycota</taxon>
        <taxon>Agaricomycotina</taxon>
        <taxon>Agaricomycetes</taxon>
        <taxon>Agaricomycetidae</taxon>
        <taxon>Agaricales</taxon>
        <taxon>Tricholomatineae</taxon>
        <taxon>Lyophyllaceae</taxon>
        <taxon>Hypsizygus</taxon>
    </lineage>
</organism>
<dbReference type="OrthoDB" id="3002189at2759"/>
<dbReference type="EMBL" id="LUEZ02000053">
    <property type="protein sequence ID" value="RDB21962.1"/>
    <property type="molecule type" value="Genomic_DNA"/>
</dbReference>
<accession>A0A369JKW3</accession>
<feature type="compositionally biased region" description="Polar residues" evidence="1">
    <location>
        <begin position="311"/>
        <end position="320"/>
    </location>
</feature>
<comment type="caution">
    <text evidence="2">The sequence shown here is derived from an EMBL/GenBank/DDBJ whole genome shotgun (WGS) entry which is preliminary data.</text>
</comment>
<feature type="region of interest" description="Disordered" evidence="1">
    <location>
        <begin position="168"/>
        <end position="189"/>
    </location>
</feature>
<dbReference type="STRING" id="39966.A0A369JKW3"/>
<evidence type="ECO:0000313" key="2">
    <source>
        <dbReference type="EMBL" id="RDB21962.1"/>
    </source>
</evidence>
<dbReference type="AlphaFoldDB" id="A0A369JKW3"/>
<proteinExistence type="predicted"/>
<evidence type="ECO:0000313" key="3">
    <source>
        <dbReference type="Proteomes" id="UP000076154"/>
    </source>
</evidence>
<gene>
    <name evidence="2" type="ORF">Hypma_011120</name>
</gene>
<feature type="compositionally biased region" description="Low complexity" evidence="1">
    <location>
        <begin position="277"/>
        <end position="291"/>
    </location>
</feature>
<sequence length="429" mass="46298">MFRRHIPDLDNLESPLISASPFGSILGAVPGSAIAEKIFNDPESWQDAAADEVDAEETKEAMAWLAEEVEKYHASGDELGLSPIERDMDVALRPFSERYRLKPTLTLPLASEQHAQWESVMENEKPPYLPIFERSGLDLTLDLNLRLSKIWESGGKIFRSFPSPLKRTPALSVSKGPTSVTKPDASSAPSIRLAVPPTLDLTLSSDKAPSPIVSPAPVASASTTWSILEWYGVHPETPRIAPQRTSLLSPYPPTTFGPVPPVPHLPASLRTPPSRISPVVTLPTLPKLPVKSTPPPPEPMPIRRLPVIPDSTRNTPSLTPATPPRIMTPERTPRNAATLPPPSSSASESSISSLSPPPPSRAGMMARSPPAGPRPRSSTTPVKQRQCGGPRESPSPFTISPAPGRIRRSPSPLPLPPPPQLRFRAGVRV</sequence>
<dbReference type="InParanoid" id="A0A369JKW3"/>
<evidence type="ECO:0000256" key="1">
    <source>
        <dbReference type="SAM" id="MobiDB-lite"/>
    </source>
</evidence>